<protein>
    <submittedName>
        <fullName evidence="5">5-oxoprolinase subunit PxpB</fullName>
        <ecNumber evidence="5">3.5.2.9</ecNumber>
    </submittedName>
</protein>
<dbReference type="GO" id="GO:0005524">
    <property type="term" value="F:ATP binding"/>
    <property type="evidence" value="ECO:0007669"/>
    <property type="project" value="UniProtKB-KW"/>
</dbReference>
<evidence type="ECO:0000256" key="3">
    <source>
        <dbReference type="ARBA" id="ARBA00022840"/>
    </source>
</evidence>
<dbReference type="AlphaFoldDB" id="A0A7X6S1G6"/>
<evidence type="ECO:0000313" key="5">
    <source>
        <dbReference type="EMBL" id="NKZ20161.1"/>
    </source>
</evidence>
<dbReference type="SUPFAM" id="SSF50891">
    <property type="entry name" value="Cyclophilin-like"/>
    <property type="match status" value="1"/>
</dbReference>
<keyword evidence="6" id="KW-1185">Reference proteome</keyword>
<reference evidence="5 6" key="1">
    <citation type="submission" date="2020-04" db="EMBL/GenBank/DDBJ databases">
        <title>MicrobeNet Type strains.</title>
        <authorList>
            <person name="Nicholson A.C."/>
        </authorList>
    </citation>
    <scope>NUCLEOTIDE SEQUENCE [LARGE SCALE GENOMIC DNA]</scope>
    <source>
        <strain evidence="5 6">CCUG 69612</strain>
    </source>
</reference>
<dbReference type="NCBIfam" id="TIGR00370">
    <property type="entry name" value="5-oxoprolinase subunit PxpB"/>
    <property type="match status" value="1"/>
</dbReference>
<evidence type="ECO:0000256" key="1">
    <source>
        <dbReference type="ARBA" id="ARBA00022741"/>
    </source>
</evidence>
<dbReference type="SMART" id="SM00796">
    <property type="entry name" value="AHS1"/>
    <property type="match status" value="1"/>
</dbReference>
<keyword evidence="2 5" id="KW-0378">Hydrolase</keyword>
<dbReference type="InterPro" id="IPR003833">
    <property type="entry name" value="CT_C_D"/>
</dbReference>
<dbReference type="Pfam" id="PF02682">
    <property type="entry name" value="CT_C_D"/>
    <property type="match status" value="1"/>
</dbReference>
<proteinExistence type="predicted"/>
<dbReference type="SUPFAM" id="SSF160467">
    <property type="entry name" value="PH0987 N-terminal domain-like"/>
    <property type="match status" value="1"/>
</dbReference>
<sequence length="246" mass="27397">MDYTIRTAGDSALLIAFEQAIKPEINQRIKGLLQLMKEQPIEGVLDIIPAFASLLLTYDPRIISYSSLSKRLSKLLKLNIKTKDGQHRILEIPVCYDGDYGPDLDFVAQYAGLSKEEVIHRHSSRDYLIYMLGFLPGFTYLGGLDEAIHTPRLDNPRLSIEAGSVGIGGNQTGIYPISSPGGWQLIGRTPVKTYDPSRKTPILFEAGDYIRFKPISQEAFDTIEKAVAEGSYAITILTEEEVRHGH</sequence>
<evidence type="ECO:0000313" key="6">
    <source>
        <dbReference type="Proteomes" id="UP000522720"/>
    </source>
</evidence>
<dbReference type="RefSeq" id="WP_168548920.1">
    <property type="nucleotide sequence ID" value="NZ_JAAXPR010000006.1"/>
</dbReference>
<name>A0A7X6S1G6_9STRE</name>
<dbReference type="PANTHER" id="PTHR34698:SF2">
    <property type="entry name" value="5-OXOPROLINASE SUBUNIT B"/>
    <property type="match status" value="1"/>
</dbReference>
<dbReference type="InterPro" id="IPR029000">
    <property type="entry name" value="Cyclophilin-like_dom_sf"/>
</dbReference>
<gene>
    <name evidence="5" type="primary">pxpB</name>
    <name evidence="5" type="ORF">HF992_04780</name>
</gene>
<organism evidence="5 6">
    <name type="scientific">Streptococcus ovuberis</name>
    <dbReference type="NCBI Taxonomy" id="1936207"/>
    <lineage>
        <taxon>Bacteria</taxon>
        <taxon>Bacillati</taxon>
        <taxon>Bacillota</taxon>
        <taxon>Bacilli</taxon>
        <taxon>Lactobacillales</taxon>
        <taxon>Streptococcaceae</taxon>
        <taxon>Streptococcus</taxon>
    </lineage>
</organism>
<feature type="domain" description="Carboxyltransferase" evidence="4">
    <location>
        <begin position="3"/>
        <end position="204"/>
    </location>
</feature>
<keyword evidence="1" id="KW-0547">Nucleotide-binding</keyword>
<dbReference type="Proteomes" id="UP000522720">
    <property type="component" value="Unassembled WGS sequence"/>
</dbReference>
<dbReference type="InterPro" id="IPR010016">
    <property type="entry name" value="PxpB"/>
</dbReference>
<evidence type="ECO:0000259" key="4">
    <source>
        <dbReference type="SMART" id="SM00796"/>
    </source>
</evidence>
<dbReference type="EC" id="3.5.2.9" evidence="5"/>
<evidence type="ECO:0000256" key="2">
    <source>
        <dbReference type="ARBA" id="ARBA00022801"/>
    </source>
</evidence>
<dbReference type="Gene3D" id="2.40.100.10">
    <property type="entry name" value="Cyclophilin-like"/>
    <property type="match status" value="1"/>
</dbReference>
<dbReference type="EMBL" id="JAAXPR010000006">
    <property type="protein sequence ID" value="NKZ20161.1"/>
    <property type="molecule type" value="Genomic_DNA"/>
</dbReference>
<dbReference type="Gene3D" id="3.30.1360.40">
    <property type="match status" value="1"/>
</dbReference>
<keyword evidence="3" id="KW-0067">ATP-binding</keyword>
<accession>A0A7X6S1G6</accession>
<dbReference type="GO" id="GO:0017168">
    <property type="term" value="F:5-oxoprolinase (ATP-hydrolyzing) activity"/>
    <property type="evidence" value="ECO:0007669"/>
    <property type="project" value="UniProtKB-EC"/>
</dbReference>
<comment type="caution">
    <text evidence="5">The sequence shown here is derived from an EMBL/GenBank/DDBJ whole genome shotgun (WGS) entry which is preliminary data.</text>
</comment>
<dbReference type="PANTHER" id="PTHR34698">
    <property type="entry name" value="5-OXOPROLINASE SUBUNIT B"/>
    <property type="match status" value="1"/>
</dbReference>